<accession>A0A370DZZ3</accession>
<dbReference type="EMBL" id="QFXD01000058">
    <property type="protein sequence ID" value="RDH92484.1"/>
    <property type="molecule type" value="Genomic_DNA"/>
</dbReference>
<dbReference type="Pfam" id="PF00535">
    <property type="entry name" value="Glycos_transf_2"/>
    <property type="match status" value="1"/>
</dbReference>
<dbReference type="AlphaFoldDB" id="A0A370DZZ3"/>
<name>A0A370DZZ3_9GAMM</name>
<proteinExistence type="predicted"/>
<evidence type="ECO:0000313" key="2">
    <source>
        <dbReference type="EMBL" id="RDH92484.1"/>
    </source>
</evidence>
<evidence type="ECO:0000259" key="1">
    <source>
        <dbReference type="Pfam" id="PF00535"/>
    </source>
</evidence>
<dbReference type="Proteomes" id="UP000255508">
    <property type="component" value="Unassembled WGS sequence"/>
</dbReference>
<comment type="caution">
    <text evidence="2">The sequence shown here is derived from an EMBL/GenBank/DDBJ whole genome shotgun (WGS) entry which is preliminary data.</text>
</comment>
<dbReference type="PANTHER" id="PTHR22916">
    <property type="entry name" value="GLYCOSYLTRANSFERASE"/>
    <property type="match status" value="1"/>
</dbReference>
<dbReference type="PANTHER" id="PTHR22916:SF67">
    <property type="entry name" value="COLANIC ACID BIOSYNTHESIS GLYCOSYL TRANSFERASE WCAE-RELATED"/>
    <property type="match status" value="1"/>
</dbReference>
<dbReference type="GO" id="GO:0016758">
    <property type="term" value="F:hexosyltransferase activity"/>
    <property type="evidence" value="ECO:0007669"/>
    <property type="project" value="UniProtKB-ARBA"/>
</dbReference>
<feature type="domain" description="Glycosyltransferase 2-like" evidence="1">
    <location>
        <begin position="8"/>
        <end position="144"/>
    </location>
</feature>
<dbReference type="CDD" id="cd06433">
    <property type="entry name" value="GT_2_WfgS_like"/>
    <property type="match status" value="1"/>
</dbReference>
<dbReference type="InterPro" id="IPR029044">
    <property type="entry name" value="Nucleotide-diphossugar_trans"/>
</dbReference>
<sequence>MKHFPKVTVITIVRNDAEGFLITARGVLQQDYSNIEWVVVDGLSTDGTADYIRQLSPQISKYKIERDNGIYDAMNKGIDMATGDWVFFMNADDVFYDSSTISDYISNLREDDEIVYSDVVRREDGRIHLYRSPEKYWCGMVFDHQTACVKADIYKKYNYDESFKVSGDLSFFSNARINRHKFRKIRWLKGCIKPFDTGASSSYYDRQKERVVVLRKYFDGPQLSAVLNAEFNSSLKSNVLNKKQHKSLLTLIR</sequence>
<evidence type="ECO:0000313" key="3">
    <source>
        <dbReference type="Proteomes" id="UP000255508"/>
    </source>
</evidence>
<gene>
    <name evidence="2" type="ORF">DIZ79_03355</name>
</gene>
<dbReference type="SUPFAM" id="SSF53448">
    <property type="entry name" value="Nucleotide-diphospho-sugar transferases"/>
    <property type="match status" value="1"/>
</dbReference>
<protein>
    <recommendedName>
        <fullName evidence="1">Glycosyltransferase 2-like domain-containing protein</fullName>
    </recommendedName>
</protein>
<reference evidence="2 3" key="1">
    <citation type="journal article" date="2018" name="ISME J.">
        <title>Endosymbiont genomes yield clues of tubeworm success.</title>
        <authorList>
            <person name="Li Y."/>
            <person name="Liles M.R."/>
            <person name="Halanych K.M."/>
        </authorList>
    </citation>
    <scope>NUCLEOTIDE SEQUENCE [LARGE SCALE GENOMIC DNA]</scope>
    <source>
        <strain evidence="2">A1422</strain>
    </source>
</reference>
<dbReference type="InterPro" id="IPR001173">
    <property type="entry name" value="Glyco_trans_2-like"/>
</dbReference>
<organism evidence="2 3">
    <name type="scientific">endosymbiont of Lamellibrachia luymesi</name>
    <dbReference type="NCBI Taxonomy" id="2200907"/>
    <lineage>
        <taxon>Bacteria</taxon>
        <taxon>Pseudomonadati</taxon>
        <taxon>Pseudomonadota</taxon>
        <taxon>Gammaproteobacteria</taxon>
        <taxon>sulfur-oxidizing symbionts</taxon>
    </lineage>
</organism>
<dbReference type="Gene3D" id="3.90.550.10">
    <property type="entry name" value="Spore Coat Polysaccharide Biosynthesis Protein SpsA, Chain A"/>
    <property type="match status" value="1"/>
</dbReference>